<dbReference type="PANTHER" id="PTHR35895:SF3">
    <property type="entry name" value="PRE-RRNA PROCESSING PROTEIN"/>
    <property type="match status" value="1"/>
</dbReference>
<dbReference type="PANTHER" id="PTHR35895">
    <property type="entry name" value="CHROMOSOME 16, WHOLE GENOME SHOTGUN SEQUENCE"/>
    <property type="match status" value="1"/>
</dbReference>
<keyword evidence="2" id="KW-0812">Transmembrane</keyword>
<sequence length="849" mass="92535">MASNNTSHQENCGEEASTEHFNDSSEFSNVTSAAINEEQQPLLPQSAEAEQQQHFNNPEMTSPFVFLRSYSQRSLVKYGTLVLATCLAGACIAFGLYILYILLCAPTIILLLGESHVEIEAATLVDITNDSIAFAALLRFPGWGHHTATIPFANITVFHDGNAVGWLQANDLSVGNAHKMLELQEIFHIIDQQAMQDLLSDTAESRHVKLDTRALIDMSGFGRFLPTVVLRRSIDFTLPSRIPAVGYTVHNITGPVTSIDGDGITAQAIFHAMLPYNVAANLDAVCLDVQYANVTLATACIGPTSIFPEEPSDIPVDIHVLQIADSTHEHALADIAKNIASGRNLDLVVTGSDPSSYTTSPLWLRQVLHRISLPIETTFPQLPRMHLPPIGEIVKDATIDKIYVYWSAAQSYHPWAGILGKAIIDMPNPTKANVSVEINSIVPHLQLFDKQLGPFASIDAASALFRMQQLAPLEFCVSCDCERLGLDAIPGMEHTFTRIMKQSLVSRHIALGINGTLDIMLHTSIGKLHINSMPFYAEIDKRFSDNSDSNNIPGLDMLPAFNPLLASKAPNFSLSRAHISNTTQELISIEVDLDVENPFSYGAYLSDLAMMVNYAGLHVATVGIRELALGQGQNNVTIYIDFHNHVNDPRQQMLFLEASSGKNVTIEVAGFPACTSIAPLEASLRHFSQKIDINTSQLGNGRVAPGGIPRMLHEVIFHVFAMSAEATIVNPVSGANIWLQSISAIGYYDNNIALGTMEYDFTVDEDKIADAHIPKKAHSNGLLLPYATTVTTPNLPVVANETSIGWDVIRRAIGGTLDVDVYTSLQLLVGAAQLNLTVMGRNAPIKIRL</sequence>
<feature type="region of interest" description="Disordered" evidence="1">
    <location>
        <begin position="1"/>
        <end position="26"/>
    </location>
</feature>
<feature type="transmembrane region" description="Helical" evidence="2">
    <location>
        <begin position="78"/>
        <end position="103"/>
    </location>
</feature>
<comment type="caution">
    <text evidence="4">The sequence shown here is derived from an EMBL/GenBank/DDBJ whole genome shotgun (WGS) entry which is preliminary data.</text>
</comment>
<dbReference type="OrthoDB" id="5596576at2759"/>
<reference evidence="4" key="1">
    <citation type="submission" date="2022-07" db="EMBL/GenBank/DDBJ databases">
        <title>Phylogenomic reconstructions and comparative analyses of Kickxellomycotina fungi.</title>
        <authorList>
            <person name="Reynolds N.K."/>
            <person name="Stajich J.E."/>
            <person name="Barry K."/>
            <person name="Grigoriev I.V."/>
            <person name="Crous P."/>
            <person name="Smith M.E."/>
        </authorList>
    </citation>
    <scope>NUCLEOTIDE SEQUENCE</scope>
    <source>
        <strain evidence="4">NRRL 3115</strain>
    </source>
</reference>
<dbReference type="Proteomes" id="UP001151518">
    <property type="component" value="Unassembled WGS sequence"/>
</dbReference>
<gene>
    <name evidence="4" type="ORF">GGI25_005602</name>
</gene>
<dbReference type="SUPFAM" id="SSF117070">
    <property type="entry name" value="LEA14-like"/>
    <property type="match status" value="1"/>
</dbReference>
<dbReference type="InterPro" id="IPR059066">
    <property type="entry name" value="Ig_Tag1-like_5th"/>
</dbReference>
<dbReference type="InterPro" id="IPR046368">
    <property type="entry name" value="Tag1"/>
</dbReference>
<keyword evidence="2" id="KW-1133">Transmembrane helix</keyword>
<dbReference type="Pfam" id="PF26153">
    <property type="entry name" value="LEA-2L_5"/>
    <property type="match status" value="1"/>
</dbReference>
<evidence type="ECO:0000313" key="5">
    <source>
        <dbReference type="Proteomes" id="UP001151518"/>
    </source>
</evidence>
<accession>A0A9W8FYC4</accession>
<proteinExistence type="predicted"/>
<dbReference type="AlphaFoldDB" id="A0A9W8FYC4"/>
<evidence type="ECO:0000313" key="4">
    <source>
        <dbReference type="EMBL" id="KAJ2671116.1"/>
    </source>
</evidence>
<keyword evidence="2" id="KW-0472">Membrane</keyword>
<organism evidence="4 5">
    <name type="scientific">Coemansia spiralis</name>
    <dbReference type="NCBI Taxonomy" id="417178"/>
    <lineage>
        <taxon>Eukaryota</taxon>
        <taxon>Fungi</taxon>
        <taxon>Fungi incertae sedis</taxon>
        <taxon>Zoopagomycota</taxon>
        <taxon>Kickxellomycotina</taxon>
        <taxon>Kickxellomycetes</taxon>
        <taxon>Kickxellales</taxon>
        <taxon>Kickxellaceae</taxon>
        <taxon>Coemansia</taxon>
    </lineage>
</organism>
<evidence type="ECO:0000259" key="3">
    <source>
        <dbReference type="Pfam" id="PF26153"/>
    </source>
</evidence>
<dbReference type="GO" id="GO:0000329">
    <property type="term" value="C:fungal-type vacuole membrane"/>
    <property type="evidence" value="ECO:0007669"/>
    <property type="project" value="InterPro"/>
</dbReference>
<feature type="compositionally biased region" description="Polar residues" evidence="1">
    <location>
        <begin position="1"/>
        <end position="10"/>
    </location>
</feature>
<dbReference type="Gene3D" id="2.60.40.1820">
    <property type="match status" value="1"/>
</dbReference>
<name>A0A9W8FYC4_9FUNG</name>
<evidence type="ECO:0000256" key="2">
    <source>
        <dbReference type="SAM" id="Phobius"/>
    </source>
</evidence>
<evidence type="ECO:0000256" key="1">
    <source>
        <dbReference type="SAM" id="MobiDB-lite"/>
    </source>
</evidence>
<protein>
    <recommendedName>
        <fullName evidence="3">Tag1-like fifth Ig-like domain-containing protein</fullName>
    </recommendedName>
</protein>
<feature type="domain" description="Tag1-like fifth Ig-like" evidence="3">
    <location>
        <begin position="710"/>
        <end position="762"/>
    </location>
</feature>
<dbReference type="EMBL" id="JANBTW010000109">
    <property type="protein sequence ID" value="KAJ2671116.1"/>
    <property type="molecule type" value="Genomic_DNA"/>
</dbReference>